<organism evidence="2">
    <name type="scientific">Ensete ventricosum</name>
    <name type="common">Abyssinian banana</name>
    <name type="synonym">Musa ensete</name>
    <dbReference type="NCBI Taxonomy" id="4639"/>
    <lineage>
        <taxon>Eukaryota</taxon>
        <taxon>Viridiplantae</taxon>
        <taxon>Streptophyta</taxon>
        <taxon>Embryophyta</taxon>
        <taxon>Tracheophyta</taxon>
        <taxon>Spermatophyta</taxon>
        <taxon>Magnoliopsida</taxon>
        <taxon>Liliopsida</taxon>
        <taxon>Zingiberales</taxon>
        <taxon>Musaceae</taxon>
        <taxon>Ensete</taxon>
    </lineage>
</organism>
<gene>
    <name evidence="2" type="ORF">BHM03_00036424</name>
</gene>
<dbReference type="Proteomes" id="UP000290560">
    <property type="component" value="Unassembled WGS sequence"/>
</dbReference>
<reference evidence="2" key="1">
    <citation type="journal article" date="2018" name="Data Brief">
        <title>Genome sequence data from 17 accessions of Ensete ventricosum, a staple food crop for millions in Ethiopia.</title>
        <authorList>
            <person name="Yemataw Z."/>
            <person name="Muzemil S."/>
            <person name="Ambachew D."/>
            <person name="Tripathi L."/>
            <person name="Tesfaye K."/>
            <person name="Chala A."/>
            <person name="Farbos A."/>
            <person name="O'Neill P."/>
            <person name="Moore K."/>
            <person name="Grant M."/>
            <person name="Studholme D.J."/>
        </authorList>
    </citation>
    <scope>NUCLEOTIDE SEQUENCE [LARGE SCALE GENOMIC DNA]</scope>
    <source>
        <tissue evidence="2">Leaf</tissue>
    </source>
</reference>
<evidence type="ECO:0000256" key="1">
    <source>
        <dbReference type="SAM" id="MobiDB-lite"/>
    </source>
</evidence>
<name>A0A445MJD3_ENSVE</name>
<accession>A0A445MJD3</accession>
<proteinExistence type="predicted"/>
<dbReference type="AlphaFoldDB" id="A0A445MJD3"/>
<dbReference type="EMBL" id="KV876228">
    <property type="protein sequence ID" value="RZR74394.1"/>
    <property type="molecule type" value="Genomic_DNA"/>
</dbReference>
<sequence>MFQCKCVGTSSDLEKRLGARARRGEARAPRFYSRLRASKMNRQGARPSPSVGHFGRASS</sequence>
<feature type="region of interest" description="Disordered" evidence="1">
    <location>
        <begin position="37"/>
        <end position="59"/>
    </location>
</feature>
<evidence type="ECO:0000313" key="2">
    <source>
        <dbReference type="EMBL" id="RZR74394.1"/>
    </source>
</evidence>
<protein>
    <submittedName>
        <fullName evidence="2">Uncharacterized protein</fullName>
    </submittedName>
</protein>